<reference evidence="2 3" key="1">
    <citation type="submission" date="2017-07" db="EMBL/GenBank/DDBJ databases">
        <title>Isolation and whole genome analysis of endospore-forming bacteria from heroin.</title>
        <authorList>
            <person name="Kalinowski J."/>
            <person name="Ahrens B."/>
            <person name="Al-Dilaimi A."/>
            <person name="Winkler A."/>
            <person name="Wibberg D."/>
            <person name="Schleenbecker U."/>
            <person name="Ruckert C."/>
            <person name="Wolfel R."/>
            <person name="Grass G."/>
        </authorList>
    </citation>
    <scope>NUCLEOTIDE SEQUENCE [LARGE SCALE GENOMIC DNA]</scope>
    <source>
        <strain evidence="2 3">7523-2</strain>
    </source>
</reference>
<dbReference type="EMBL" id="NPBS01000094">
    <property type="protein sequence ID" value="PAF24734.1"/>
    <property type="molecule type" value="Genomic_DNA"/>
</dbReference>
<name>A0A268RWU1_SHOCL</name>
<dbReference type="Proteomes" id="UP000216133">
    <property type="component" value="Unassembled WGS sequence"/>
</dbReference>
<evidence type="ECO:0000259" key="1">
    <source>
        <dbReference type="Pfam" id="PF00534"/>
    </source>
</evidence>
<evidence type="ECO:0000313" key="3">
    <source>
        <dbReference type="Proteomes" id="UP000216133"/>
    </source>
</evidence>
<dbReference type="GO" id="GO:0016757">
    <property type="term" value="F:glycosyltransferase activity"/>
    <property type="evidence" value="ECO:0007669"/>
    <property type="project" value="InterPro"/>
</dbReference>
<dbReference type="SUPFAM" id="SSF53756">
    <property type="entry name" value="UDP-Glycosyltransferase/glycogen phosphorylase"/>
    <property type="match status" value="1"/>
</dbReference>
<evidence type="ECO:0000313" key="2">
    <source>
        <dbReference type="EMBL" id="PAF24734.1"/>
    </source>
</evidence>
<sequence length="522" mass="60443">MIVLYENKVFLVTYGIAPESSGVTNATLNQSKMFTDANYDVSITTFDYKPNYHQIFEELKSMNRVYKDISHINKYQYYAELNNPSGIIDTGFYDAESSFYEDGFTSYFDKDAENVVHFFKDGELVKTKTYDKGQFLQAVDYYNSSKEIARRWEFSEDKYPIMQQFFSERTGNLSRESFYTSDGFCFLTRHHKEDGAPGEVFLFNRDENSTQRFNGNKAHDKHWLNELALKHKISNKLPIFIANGQGSGTKVMGIPKKHAKRTFFVHNNHLGKPYTYGSDIKKRYEYVFNNIKKLDALIVLTEKQKQDIQRQFGMHENIYVIPNAISITEHEPEQKEEATVIMVTRLEGQKNLKKAIKIFPQVVKEVPNAKLNIFGKGKLEEELQEYIKKNGMENHIFLKGYSRNIKKEIKKSNLSLLTSHYEGLPLAAVEALENETPVVSYDFNYGASDIIKDKETGYVIDLGNEEEMASKVVYLLKNPQVANKMGQAGRKDMILRYSSEVVYQKWMEMLKKLESAEQSVIK</sequence>
<dbReference type="PANTHER" id="PTHR12526:SF630">
    <property type="entry name" value="GLYCOSYLTRANSFERASE"/>
    <property type="match status" value="1"/>
</dbReference>
<dbReference type="PANTHER" id="PTHR12526">
    <property type="entry name" value="GLYCOSYLTRANSFERASE"/>
    <property type="match status" value="1"/>
</dbReference>
<gene>
    <name evidence="2" type="ORF">CHH61_17130</name>
</gene>
<organism evidence="2 3">
    <name type="scientific">Shouchella clausii</name>
    <name type="common">Alkalihalobacillus clausii</name>
    <dbReference type="NCBI Taxonomy" id="79880"/>
    <lineage>
        <taxon>Bacteria</taxon>
        <taxon>Bacillati</taxon>
        <taxon>Bacillota</taxon>
        <taxon>Bacilli</taxon>
        <taxon>Bacillales</taxon>
        <taxon>Bacillaceae</taxon>
        <taxon>Shouchella</taxon>
    </lineage>
</organism>
<dbReference type="AlphaFoldDB" id="A0A268RWU1"/>
<protein>
    <recommendedName>
        <fullName evidence="1">Glycosyl transferase family 1 domain-containing protein</fullName>
    </recommendedName>
</protein>
<dbReference type="Gene3D" id="3.40.50.2000">
    <property type="entry name" value="Glycogen Phosphorylase B"/>
    <property type="match status" value="3"/>
</dbReference>
<accession>A0A268RWU1</accession>
<dbReference type="Pfam" id="PF00534">
    <property type="entry name" value="Glycos_transf_1"/>
    <property type="match status" value="1"/>
</dbReference>
<comment type="caution">
    <text evidence="2">The sequence shown here is derived from an EMBL/GenBank/DDBJ whole genome shotgun (WGS) entry which is preliminary data.</text>
</comment>
<dbReference type="InterPro" id="IPR001296">
    <property type="entry name" value="Glyco_trans_1"/>
</dbReference>
<feature type="domain" description="Glycosyl transferase family 1" evidence="1">
    <location>
        <begin position="331"/>
        <end position="491"/>
    </location>
</feature>
<proteinExistence type="predicted"/>